<keyword evidence="1" id="KW-0472">Membrane</keyword>
<dbReference type="CDD" id="cd06259">
    <property type="entry name" value="YdcF-like"/>
    <property type="match status" value="1"/>
</dbReference>
<evidence type="ECO:0000313" key="3">
    <source>
        <dbReference type="EMBL" id="AJE19433.1"/>
    </source>
</evidence>
<feature type="transmembrane region" description="Helical" evidence="1">
    <location>
        <begin position="21"/>
        <end position="38"/>
    </location>
</feature>
<keyword evidence="1" id="KW-0812">Transmembrane</keyword>
<evidence type="ECO:0000256" key="1">
    <source>
        <dbReference type="SAM" id="Phobius"/>
    </source>
</evidence>
<evidence type="ECO:0000313" key="4">
    <source>
        <dbReference type="Proteomes" id="UP000031392"/>
    </source>
</evidence>
<dbReference type="Proteomes" id="UP000031392">
    <property type="component" value="Chromosome"/>
</dbReference>
<dbReference type="Pfam" id="PF02698">
    <property type="entry name" value="DUF218"/>
    <property type="match status" value="1"/>
</dbReference>
<keyword evidence="4" id="KW-1185">Reference proteome</keyword>
<organism evidence="3 4">
    <name type="scientific">Neisseria elongata subsp. glycolytica ATCC 29315</name>
    <dbReference type="NCBI Taxonomy" id="546263"/>
    <lineage>
        <taxon>Bacteria</taxon>
        <taxon>Pseudomonadati</taxon>
        <taxon>Pseudomonadota</taxon>
        <taxon>Betaproteobacteria</taxon>
        <taxon>Neisseriales</taxon>
        <taxon>Neisseriaceae</taxon>
        <taxon>Neisseria</taxon>
    </lineage>
</organism>
<accession>A0A0B5CK51</accession>
<dbReference type="PANTHER" id="PTHR30336">
    <property type="entry name" value="INNER MEMBRANE PROTEIN, PROBABLE PERMEASE"/>
    <property type="match status" value="1"/>
</dbReference>
<reference evidence="4" key="1">
    <citation type="submission" date="2014-05" db="EMBL/GenBank/DDBJ databases">
        <title>Complete Genome sequence of Neisseria elongata subsp. glycolytica.</title>
        <authorList>
            <person name="Veyrier F.J."/>
            <person name="Taha M.-K."/>
        </authorList>
    </citation>
    <scope>NUCLEOTIDE SEQUENCE [LARGE SCALE GENOMIC DNA]</scope>
    <source>
        <strain evidence="4">ATCC 29315</strain>
    </source>
</reference>
<reference evidence="3 4" key="2">
    <citation type="journal article" date="2015" name="PLoS Genet.">
        <title>Common Cell Shape Evolution of Two Nasopharyngeal Pathogens.</title>
        <authorList>
            <person name="Veyrier F.J."/>
            <person name="Biais N."/>
            <person name="Morales P."/>
            <person name="Belkacem N."/>
            <person name="Guilhen C."/>
            <person name="Ranjeva S."/>
            <person name="Sismeiro O."/>
            <person name="Pehau-Arnaudet G."/>
            <person name="Rocha E.P."/>
            <person name="Werts C."/>
            <person name="Taha M.K."/>
            <person name="Boneca I.G."/>
        </authorList>
    </citation>
    <scope>NUCLEOTIDE SEQUENCE [LARGE SCALE GENOMIC DNA]</scope>
    <source>
        <strain evidence="3 4">ATCC 29315</strain>
    </source>
</reference>
<dbReference type="GO" id="GO:0005886">
    <property type="term" value="C:plasma membrane"/>
    <property type="evidence" value="ECO:0007669"/>
    <property type="project" value="TreeGrafter"/>
</dbReference>
<dbReference type="PANTHER" id="PTHR30336:SF20">
    <property type="entry name" value="DUF218 DOMAIN-CONTAINING PROTEIN"/>
    <property type="match status" value="1"/>
</dbReference>
<dbReference type="InterPro" id="IPR051599">
    <property type="entry name" value="Cell_Envelope_Assoc"/>
</dbReference>
<name>A0A0B5CK51_NEIEG</name>
<dbReference type="InterPro" id="IPR003848">
    <property type="entry name" value="DUF218"/>
</dbReference>
<dbReference type="PATRIC" id="fig|546263.7.peg.2423"/>
<keyword evidence="1" id="KW-1133">Transmembrane helix</keyword>
<gene>
    <name evidence="3" type="ORF">NELON_11275</name>
</gene>
<dbReference type="AlphaFoldDB" id="A0A0B5CK51"/>
<dbReference type="HOGENOM" id="CLU_051474_3_0_4"/>
<dbReference type="KEGG" id="nel:NELON_11275"/>
<protein>
    <submittedName>
        <fullName evidence="3">Multidrug MFS transporter</fullName>
    </submittedName>
</protein>
<dbReference type="InterPro" id="IPR014729">
    <property type="entry name" value="Rossmann-like_a/b/a_fold"/>
</dbReference>
<dbReference type="Gene3D" id="3.40.50.620">
    <property type="entry name" value="HUPs"/>
    <property type="match status" value="1"/>
</dbReference>
<dbReference type="EMBL" id="CP007726">
    <property type="protein sequence ID" value="AJE19433.1"/>
    <property type="molecule type" value="Genomic_DNA"/>
</dbReference>
<proteinExistence type="predicted"/>
<evidence type="ECO:0000259" key="2">
    <source>
        <dbReference type="Pfam" id="PF02698"/>
    </source>
</evidence>
<sequence>MHRPFSAHRSLWAYLWRGIKISIVLMIMLPIFCGVQVYRSGAAALPQDYNGDAAVVLGAAAWDSRPSPVFRERINHAIVLYQSGKVRKLAFTGGAIKPGFMSEAEVGMRYAVRQGVPVHDILIEKTSRTTYENLYNIRPLLNEQGLQNNVIVSDPLHLARAGVMAEDLGMEAELSATPTTRYTDRADKIKFWLRETFLLAGYYIWRVGHGLMAFAGLGG</sequence>
<feature type="domain" description="DUF218" evidence="2">
    <location>
        <begin position="52"/>
        <end position="195"/>
    </location>
</feature>